<keyword evidence="4" id="KW-1185">Reference proteome</keyword>
<feature type="signal peptide" evidence="1">
    <location>
        <begin position="1"/>
        <end position="30"/>
    </location>
</feature>
<accession>A0A1H6DWW2</accession>
<dbReference type="InterPro" id="IPR052956">
    <property type="entry name" value="Mesenchyme-surface_protein"/>
</dbReference>
<dbReference type="Pfam" id="PF13449">
    <property type="entry name" value="Phytase-like"/>
    <property type="match status" value="1"/>
</dbReference>
<feature type="chain" id="PRO_5009296295" evidence="1">
    <location>
        <begin position="31"/>
        <end position="751"/>
    </location>
</feature>
<dbReference type="InterPro" id="IPR015943">
    <property type="entry name" value="WD40/YVTN_repeat-like_dom_sf"/>
</dbReference>
<evidence type="ECO:0000256" key="1">
    <source>
        <dbReference type="SAM" id="SignalP"/>
    </source>
</evidence>
<proteinExistence type="predicted"/>
<keyword evidence="1" id="KW-0732">Signal</keyword>
<protein>
    <submittedName>
        <fullName evidence="3">Esterase-like activity of phytase</fullName>
    </submittedName>
</protein>
<dbReference type="InterPro" id="IPR006311">
    <property type="entry name" value="TAT_signal"/>
</dbReference>
<dbReference type="InterPro" id="IPR011044">
    <property type="entry name" value="Quino_amine_DH_bsu"/>
</dbReference>
<dbReference type="OrthoDB" id="1016457at2"/>
<sequence>MKSRTRRTGLAAAAITIGLTGLVAVPPAEASPQGLFERAATYPVLENRPAGTPAEDATVAEISAVSEDGRTLVYTDAAAGRLGFLDISDPGRPQGRGTFPLADGEEPTSVAVAGPYVLAVIDTSESHTDPSGRLDVIRLADRTRVRSLELGGQPDSIALSKDGRYAAIAIENERDEDAGDGGLPQAPGGFLQILDLTGGDPAGWRLRKVPFTAADGTALPAFAQAGLDTPADPEPEYVAINDAGKVAVTLQENNGVAVVDLRTGKVERVFSTGRVTVTGIDTDENGTVELTGSIKDVPREPDAVAWIDDHTLATANEGDWKGGSRGWTVFSDTGRVLWDAGNTFEHLAVRYGHHNEDRTGNKGTEPEGLAVATYQGRRYAFVGSERANFVAVYDVSRPSKPRFVQFLPTNAGPEGLLPVPSRGLFIVSSEEDDADIGLRAGVQVFRLGKPNVPGLVAREPIGWGALSSLSPVPGDRHGLYAVSDSFYAPTKIYRINTQASPATITKALTVTKGGAPAAYDAEGIIARPHGGFWLASEGDASQTGTLYERNLLVRLDKQGAVQQEIPLPDDIAARVGKQGLEGVAVTGAGAHEQVWVTLQRPLPGDPADVVRLGRYSVATGAWAWFGYELEPSASSGNWNGLSELIVTGDRLAVVERDKAAGPSAAHKKIYSIPLPTGTPAAGTLPVLPKRLDRDLLPDLRGFGGHVQEKVEGLAVAGDGRVWIVTDNDGVNDATGETVFSSPGTARHLFGH</sequence>
<evidence type="ECO:0000313" key="4">
    <source>
        <dbReference type="Proteomes" id="UP000236723"/>
    </source>
</evidence>
<feature type="domain" description="Phytase-like" evidence="2">
    <location>
        <begin position="462"/>
        <end position="728"/>
    </location>
</feature>
<dbReference type="RefSeq" id="WP_103943868.1">
    <property type="nucleotide sequence ID" value="NZ_FNVO01000024.1"/>
</dbReference>
<dbReference type="Proteomes" id="UP000236723">
    <property type="component" value="Unassembled WGS sequence"/>
</dbReference>
<dbReference type="PANTHER" id="PTHR46928">
    <property type="entry name" value="MESENCHYME-SPECIFIC CELL SURFACE GLYCOPROTEIN"/>
    <property type="match status" value="1"/>
</dbReference>
<dbReference type="AlphaFoldDB" id="A0A1H6DWW2"/>
<dbReference type="EMBL" id="FNVO01000024">
    <property type="protein sequence ID" value="SEG89761.1"/>
    <property type="molecule type" value="Genomic_DNA"/>
</dbReference>
<dbReference type="SUPFAM" id="SSF50969">
    <property type="entry name" value="YVTN repeat-like/Quinoprotein amine dehydrogenase"/>
    <property type="match status" value="1"/>
</dbReference>
<evidence type="ECO:0000313" key="3">
    <source>
        <dbReference type="EMBL" id="SEG89761.1"/>
    </source>
</evidence>
<dbReference type="PANTHER" id="PTHR46928:SF1">
    <property type="entry name" value="MESENCHYME-SPECIFIC CELL SURFACE GLYCOPROTEIN"/>
    <property type="match status" value="1"/>
</dbReference>
<organism evidence="3 4">
    <name type="scientific">Thermomonospora echinospora</name>
    <dbReference type="NCBI Taxonomy" id="1992"/>
    <lineage>
        <taxon>Bacteria</taxon>
        <taxon>Bacillati</taxon>
        <taxon>Actinomycetota</taxon>
        <taxon>Actinomycetes</taxon>
        <taxon>Streptosporangiales</taxon>
        <taxon>Thermomonosporaceae</taxon>
        <taxon>Thermomonospora</taxon>
    </lineage>
</organism>
<gene>
    <name evidence="3" type="ORF">SAMN04489712_12455</name>
</gene>
<name>A0A1H6DWW2_9ACTN</name>
<reference evidence="4" key="1">
    <citation type="submission" date="2016-10" db="EMBL/GenBank/DDBJ databases">
        <authorList>
            <person name="Varghese N."/>
            <person name="Submissions S."/>
        </authorList>
    </citation>
    <scope>NUCLEOTIDE SEQUENCE [LARGE SCALE GENOMIC DNA]</scope>
    <source>
        <strain evidence="4">DSM 43163</strain>
    </source>
</reference>
<dbReference type="InterPro" id="IPR027372">
    <property type="entry name" value="Phytase-like_dom"/>
</dbReference>
<dbReference type="PROSITE" id="PS51318">
    <property type="entry name" value="TAT"/>
    <property type="match status" value="1"/>
</dbReference>
<evidence type="ECO:0000259" key="2">
    <source>
        <dbReference type="Pfam" id="PF13449"/>
    </source>
</evidence>
<dbReference type="Gene3D" id="2.130.10.10">
    <property type="entry name" value="YVTN repeat-like/Quinoprotein amine dehydrogenase"/>
    <property type="match status" value="1"/>
</dbReference>